<dbReference type="Gene3D" id="3.40.50.300">
    <property type="entry name" value="P-loop containing nucleotide triphosphate hydrolases"/>
    <property type="match status" value="1"/>
</dbReference>
<name>B3QTK8_CHLT3</name>
<dbReference type="KEGG" id="cts:Ctha_0283"/>
<keyword evidence="3" id="KW-1185">Reference proteome</keyword>
<evidence type="ECO:0000259" key="1">
    <source>
        <dbReference type="Pfam" id="PF13401"/>
    </source>
</evidence>
<dbReference type="GO" id="GO:0016887">
    <property type="term" value="F:ATP hydrolysis activity"/>
    <property type="evidence" value="ECO:0007669"/>
    <property type="project" value="InterPro"/>
</dbReference>
<dbReference type="eggNOG" id="COG2842">
    <property type="taxonomic scope" value="Bacteria"/>
</dbReference>
<dbReference type="Pfam" id="PF13401">
    <property type="entry name" value="AAA_22"/>
    <property type="match status" value="1"/>
</dbReference>
<proteinExistence type="predicted"/>
<dbReference type="EMBL" id="CP001100">
    <property type="protein sequence ID" value="ACF12754.1"/>
    <property type="molecule type" value="Genomic_DNA"/>
</dbReference>
<feature type="domain" description="ORC1/DEAH AAA+ ATPase" evidence="1">
    <location>
        <begin position="80"/>
        <end position="192"/>
    </location>
</feature>
<dbReference type="HOGENOM" id="CLU_056183_2_0_10"/>
<dbReference type="PANTHER" id="PTHR35894:SF5">
    <property type="entry name" value="MU-LIKE PROPHAGE FLUMU DNA TRANSPOSITION PROTEIN B"/>
    <property type="match status" value="1"/>
</dbReference>
<dbReference type="InterPro" id="IPR049945">
    <property type="entry name" value="AAA_22"/>
</dbReference>
<gene>
    <name evidence="2" type="ordered locus">Ctha_0283</name>
</gene>
<evidence type="ECO:0000313" key="3">
    <source>
        <dbReference type="Proteomes" id="UP000001208"/>
    </source>
</evidence>
<accession>B3QTK8</accession>
<dbReference type="InterPro" id="IPR027417">
    <property type="entry name" value="P-loop_NTPase"/>
</dbReference>
<dbReference type="Proteomes" id="UP000001208">
    <property type="component" value="Chromosome"/>
</dbReference>
<protein>
    <submittedName>
        <fullName evidence="2">Uncharacterized ATPase putative transposase-like protein</fullName>
    </submittedName>
</protein>
<dbReference type="InterPro" id="IPR052026">
    <property type="entry name" value="ExeA_AAA_ATPase_DNA-bind"/>
</dbReference>
<dbReference type="SUPFAM" id="SSF52540">
    <property type="entry name" value="P-loop containing nucleoside triphosphate hydrolases"/>
    <property type="match status" value="1"/>
</dbReference>
<reference evidence="2 3" key="1">
    <citation type="submission" date="2008-06" db="EMBL/GenBank/DDBJ databases">
        <title>Complete sequence of Chloroherpeton thalassium ATCC 35110.</title>
        <authorList>
            <consortium name="US DOE Joint Genome Institute"/>
            <person name="Lucas S."/>
            <person name="Copeland A."/>
            <person name="Lapidus A."/>
            <person name="Glavina del Rio T."/>
            <person name="Dalin E."/>
            <person name="Tice H."/>
            <person name="Bruce D."/>
            <person name="Goodwin L."/>
            <person name="Pitluck S."/>
            <person name="Schmutz J."/>
            <person name="Larimer F."/>
            <person name="Land M."/>
            <person name="Hauser L."/>
            <person name="Kyrpides N."/>
            <person name="Mikhailova N."/>
            <person name="Liu Z."/>
            <person name="Li T."/>
            <person name="Zhao F."/>
            <person name="Overmann J."/>
            <person name="Bryant D.A."/>
            <person name="Richardson P."/>
        </authorList>
    </citation>
    <scope>NUCLEOTIDE SEQUENCE [LARGE SCALE GENOMIC DNA]</scope>
    <source>
        <strain evidence="3">ATCC 35110 / GB-78</strain>
    </source>
</reference>
<dbReference type="PANTHER" id="PTHR35894">
    <property type="entry name" value="GENERAL SECRETION PATHWAY PROTEIN A-RELATED"/>
    <property type="match status" value="1"/>
</dbReference>
<evidence type="ECO:0000313" key="2">
    <source>
        <dbReference type="EMBL" id="ACF12754.1"/>
    </source>
</evidence>
<dbReference type="AlphaFoldDB" id="B3QTK8"/>
<sequence length="291" mass="33135">MTLWILRQEPQNDIILFLSVSGGDEDRKNLTVRKPIFLKKMKTSHQEIIQEPRARFAFTETSVWRKFYEAARLCHLYGEIGRVTGPSGVGKTTAVNEYKRRDDSAIVIRAHHRYSTREVFVDLCEACHIEPKGTVHRMMRELVTKLHHSARLLILDEAEHLSPSTLDEVRQLNDRAGIGILYVGIDRFRSRLQSLRGDYEYIVNRVKVPASLRKLTLGDAASLCRTVIPELSDECVKLYHRESGGDGRFMENHVFKSLIAARHSSVPVGSEAFAEIIAQTADILLERGGRK</sequence>
<organism evidence="2 3">
    <name type="scientific">Chloroherpeton thalassium (strain ATCC 35110 / GB-78)</name>
    <dbReference type="NCBI Taxonomy" id="517418"/>
    <lineage>
        <taxon>Bacteria</taxon>
        <taxon>Pseudomonadati</taxon>
        <taxon>Chlorobiota</taxon>
        <taxon>Chlorobiia</taxon>
        <taxon>Chlorobiales</taxon>
        <taxon>Chloroherpetonaceae</taxon>
        <taxon>Chloroherpeton</taxon>
    </lineage>
</organism>